<evidence type="ECO:0000313" key="3">
    <source>
        <dbReference type="Proteomes" id="UP001604277"/>
    </source>
</evidence>
<feature type="chain" id="PRO_5044859663" evidence="1">
    <location>
        <begin position="22"/>
        <end position="166"/>
    </location>
</feature>
<dbReference type="InterPro" id="IPR045064">
    <property type="entry name" value="Reticulon-like"/>
</dbReference>
<dbReference type="AlphaFoldDB" id="A0ABD1W4V1"/>
<dbReference type="PANTHER" id="PTHR10994">
    <property type="entry name" value="RETICULON"/>
    <property type="match status" value="1"/>
</dbReference>
<proteinExistence type="predicted"/>
<reference evidence="3" key="1">
    <citation type="submission" date="2024-07" db="EMBL/GenBank/DDBJ databases">
        <title>Two chromosome-level genome assemblies of Korean endemic species Abeliophyllum distichum and Forsythia ovata (Oleaceae).</title>
        <authorList>
            <person name="Jang H."/>
        </authorList>
    </citation>
    <scope>NUCLEOTIDE SEQUENCE [LARGE SCALE GENOMIC DNA]</scope>
</reference>
<evidence type="ECO:0000256" key="1">
    <source>
        <dbReference type="SAM" id="SignalP"/>
    </source>
</evidence>
<protein>
    <submittedName>
        <fullName evidence="2">Reticulon-like protein</fullName>
    </submittedName>
</protein>
<gene>
    <name evidence="2" type="ORF">Fot_13907</name>
</gene>
<name>A0ABD1W4V1_9LAMI</name>
<organism evidence="2 3">
    <name type="scientific">Forsythia ovata</name>
    <dbReference type="NCBI Taxonomy" id="205694"/>
    <lineage>
        <taxon>Eukaryota</taxon>
        <taxon>Viridiplantae</taxon>
        <taxon>Streptophyta</taxon>
        <taxon>Embryophyta</taxon>
        <taxon>Tracheophyta</taxon>
        <taxon>Spermatophyta</taxon>
        <taxon>Magnoliopsida</taxon>
        <taxon>eudicotyledons</taxon>
        <taxon>Gunneridae</taxon>
        <taxon>Pentapetalae</taxon>
        <taxon>asterids</taxon>
        <taxon>lamiids</taxon>
        <taxon>Lamiales</taxon>
        <taxon>Oleaceae</taxon>
        <taxon>Forsythieae</taxon>
        <taxon>Forsythia</taxon>
    </lineage>
</organism>
<evidence type="ECO:0000313" key="2">
    <source>
        <dbReference type="EMBL" id="KAL2544674.1"/>
    </source>
</evidence>
<dbReference type="Proteomes" id="UP001604277">
    <property type="component" value="Unassembled WGS sequence"/>
</dbReference>
<dbReference type="PANTHER" id="PTHR10994:SF65">
    <property type="entry name" value="RETICULON-LIKE PROTEIN B12"/>
    <property type="match status" value="1"/>
</dbReference>
<accession>A0ABD1W4V1</accession>
<keyword evidence="1" id="KW-0732">Signal</keyword>
<sequence>MKALNCALFLIFSSEVKVGSSISAKHEGIMIITRIHLRPIIFPRFLIFPSSRGANEILDPTADAIDPIVRETHTKNKTPMSKKFLKMGSSDRLFSRQRTIHQILGRGLVADVMLWRQNNLTAGILVLTLAAWVVFEVSGIAPENDEEIMSAENSCSKSHEIHGAKG</sequence>
<dbReference type="EMBL" id="JBFOLJ010000004">
    <property type="protein sequence ID" value="KAL2544674.1"/>
    <property type="molecule type" value="Genomic_DNA"/>
</dbReference>
<keyword evidence="3" id="KW-1185">Reference proteome</keyword>
<feature type="signal peptide" evidence="1">
    <location>
        <begin position="1"/>
        <end position="21"/>
    </location>
</feature>
<comment type="caution">
    <text evidence="2">The sequence shown here is derived from an EMBL/GenBank/DDBJ whole genome shotgun (WGS) entry which is preliminary data.</text>
</comment>